<evidence type="ECO:0000313" key="1">
    <source>
        <dbReference type="EMBL" id="EPZ31475.1"/>
    </source>
</evidence>
<sequence>MLIGDKDAVINALTSSHEFHMSKYDAQEEILNLGLGKDLDYQLKSLHEKELARNRGRVLEIINFVNRCLEEIQQAEDSFTYSRKFFNEFLAEILEMSEYLSSALDKENLQQGLASKQMPKSISNKMIETANPVKSTRSALGVVNVNTPKTISSGIKEKSNINKIKKNALFTKQIQVSKSNFELEPPVAVPDSIIEFAKSGQIYYNEEEEAESIEIHLPEISDLELKNSIAYNFERHLQADPFLPVPHFHNSPLMFAV</sequence>
<gene>
    <name evidence="1" type="ORF">O9G_002944</name>
</gene>
<dbReference type="EMBL" id="KE561216">
    <property type="protein sequence ID" value="EPZ31475.1"/>
    <property type="molecule type" value="Genomic_DNA"/>
</dbReference>
<proteinExistence type="predicted"/>
<dbReference type="HOGENOM" id="CLU_1082415_0_0_1"/>
<dbReference type="STRING" id="988480.A0A075ANK8"/>
<dbReference type="OrthoDB" id="266138at2759"/>
<evidence type="ECO:0000313" key="2">
    <source>
        <dbReference type="Proteomes" id="UP000030755"/>
    </source>
</evidence>
<keyword evidence="2" id="KW-1185">Reference proteome</keyword>
<dbReference type="AlphaFoldDB" id="A0A075ANK8"/>
<accession>A0A075ANK8</accession>
<protein>
    <submittedName>
        <fullName evidence="1">Uncharacterized protein</fullName>
    </submittedName>
</protein>
<name>A0A075ANK8_ROZAC</name>
<organism evidence="1 2">
    <name type="scientific">Rozella allomycis (strain CSF55)</name>
    <dbReference type="NCBI Taxonomy" id="988480"/>
    <lineage>
        <taxon>Eukaryota</taxon>
        <taxon>Fungi</taxon>
        <taxon>Fungi incertae sedis</taxon>
        <taxon>Cryptomycota</taxon>
        <taxon>Cryptomycota incertae sedis</taxon>
        <taxon>Rozella</taxon>
    </lineage>
</organism>
<reference evidence="1 2" key="1">
    <citation type="journal article" date="2013" name="Curr. Biol.">
        <title>Shared signatures of parasitism and phylogenomics unite Cryptomycota and microsporidia.</title>
        <authorList>
            <person name="James T.Y."/>
            <person name="Pelin A."/>
            <person name="Bonen L."/>
            <person name="Ahrendt S."/>
            <person name="Sain D."/>
            <person name="Corradi N."/>
            <person name="Stajich J.E."/>
        </authorList>
    </citation>
    <scope>NUCLEOTIDE SEQUENCE [LARGE SCALE GENOMIC DNA]</scope>
    <source>
        <strain evidence="1 2">CSF55</strain>
    </source>
</reference>
<dbReference type="Proteomes" id="UP000030755">
    <property type="component" value="Unassembled WGS sequence"/>
</dbReference>